<dbReference type="SMART" id="SM00342">
    <property type="entry name" value="HTH_ARAC"/>
    <property type="match status" value="1"/>
</dbReference>
<dbReference type="InterPro" id="IPR018060">
    <property type="entry name" value="HTH_AraC"/>
</dbReference>
<dbReference type="InterPro" id="IPR009057">
    <property type="entry name" value="Homeodomain-like_sf"/>
</dbReference>
<dbReference type="EMBL" id="JBHTOC010000003">
    <property type="protein sequence ID" value="MFD1429251.1"/>
    <property type="molecule type" value="Genomic_DNA"/>
</dbReference>
<dbReference type="Proteomes" id="UP001597196">
    <property type="component" value="Unassembled WGS sequence"/>
</dbReference>
<evidence type="ECO:0000259" key="4">
    <source>
        <dbReference type="PROSITE" id="PS01124"/>
    </source>
</evidence>
<evidence type="ECO:0000256" key="3">
    <source>
        <dbReference type="ARBA" id="ARBA00023163"/>
    </source>
</evidence>
<evidence type="ECO:0000313" key="5">
    <source>
        <dbReference type="EMBL" id="MFD1429251.1"/>
    </source>
</evidence>
<keyword evidence="3" id="KW-0804">Transcription</keyword>
<evidence type="ECO:0000313" key="6">
    <source>
        <dbReference type="Proteomes" id="UP001597196"/>
    </source>
</evidence>
<dbReference type="Pfam" id="PF12833">
    <property type="entry name" value="HTH_18"/>
    <property type="match status" value="1"/>
</dbReference>
<comment type="caution">
    <text evidence="5">The sequence shown here is derived from an EMBL/GenBank/DDBJ whole genome shotgun (WGS) entry which is preliminary data.</text>
</comment>
<protein>
    <submittedName>
        <fullName evidence="5">Helix-turn-helix domain-containing protein</fullName>
    </submittedName>
</protein>
<dbReference type="PANTHER" id="PTHR43280:SF28">
    <property type="entry name" value="HTH-TYPE TRANSCRIPTIONAL ACTIVATOR RHAS"/>
    <property type="match status" value="1"/>
</dbReference>
<dbReference type="SUPFAM" id="SSF46689">
    <property type="entry name" value="Homeodomain-like"/>
    <property type="match status" value="1"/>
</dbReference>
<accession>A0ABW4CH67</accession>
<dbReference type="Gene3D" id="2.60.120.10">
    <property type="entry name" value="Jelly Rolls"/>
    <property type="match status" value="1"/>
</dbReference>
<dbReference type="CDD" id="cd02208">
    <property type="entry name" value="cupin_RmlC-like"/>
    <property type="match status" value="1"/>
</dbReference>
<feature type="domain" description="HTH araC/xylS-type" evidence="4">
    <location>
        <begin position="181"/>
        <end position="279"/>
    </location>
</feature>
<dbReference type="InterPro" id="IPR013096">
    <property type="entry name" value="Cupin_2"/>
</dbReference>
<name>A0ABW4CH67_9LACO</name>
<keyword evidence="2" id="KW-0238">DNA-binding</keyword>
<keyword evidence="6" id="KW-1185">Reference proteome</keyword>
<dbReference type="Pfam" id="PF07883">
    <property type="entry name" value="Cupin_2"/>
    <property type="match status" value="1"/>
</dbReference>
<evidence type="ECO:0000256" key="2">
    <source>
        <dbReference type="ARBA" id="ARBA00023125"/>
    </source>
</evidence>
<evidence type="ECO:0000256" key="1">
    <source>
        <dbReference type="ARBA" id="ARBA00023015"/>
    </source>
</evidence>
<dbReference type="PANTHER" id="PTHR43280">
    <property type="entry name" value="ARAC-FAMILY TRANSCRIPTIONAL REGULATOR"/>
    <property type="match status" value="1"/>
</dbReference>
<dbReference type="InterPro" id="IPR011051">
    <property type="entry name" value="RmlC_Cupin_sf"/>
</dbReference>
<dbReference type="PROSITE" id="PS01124">
    <property type="entry name" value="HTH_ARAC_FAMILY_2"/>
    <property type="match status" value="1"/>
</dbReference>
<dbReference type="InterPro" id="IPR014710">
    <property type="entry name" value="RmlC-like_jellyroll"/>
</dbReference>
<dbReference type="SUPFAM" id="SSF51182">
    <property type="entry name" value="RmlC-like cupins"/>
    <property type="match status" value="1"/>
</dbReference>
<dbReference type="RefSeq" id="WP_203626186.1">
    <property type="nucleotide sequence ID" value="NZ_BOLQ01000002.1"/>
</dbReference>
<dbReference type="Gene3D" id="1.10.10.60">
    <property type="entry name" value="Homeodomain-like"/>
    <property type="match status" value="2"/>
</dbReference>
<organism evidence="5 6">
    <name type="scientific">Lacticaseibacillus mingshuiensis</name>
    <dbReference type="NCBI Taxonomy" id="2799574"/>
    <lineage>
        <taxon>Bacteria</taxon>
        <taxon>Bacillati</taxon>
        <taxon>Bacillota</taxon>
        <taxon>Bacilli</taxon>
        <taxon>Lactobacillales</taxon>
        <taxon>Lactobacillaceae</taxon>
        <taxon>Lacticaseibacillus</taxon>
    </lineage>
</organism>
<sequence>MTVRIESTGMQLDYPLTVSEGKDASIAPHWHTDIEILYIREGAVELGLPARRYRLASGSFFIIPSALPHSLVNKHHAKWLQYRLHPAMLAALETGNGAYALAETLRHRRWFSEEWPTLAAQRVRQLLLQINAEHLAENRRFVQLIAVAGIFDCLTRDVPASADPLHLTLPLTDGDALTTLLKVANFVEANYSHPFTLAEVAAAVGFSPHYFATFFRKTTGLTFMTYLTRYRLGVAKYLLRSATMPISLVAFRAGFGSLKTFYRVFKAETGTSPLKFREVGAE</sequence>
<proteinExistence type="predicted"/>
<reference evidence="6" key="1">
    <citation type="journal article" date="2019" name="Int. J. Syst. Evol. Microbiol.">
        <title>The Global Catalogue of Microorganisms (GCM) 10K type strain sequencing project: providing services to taxonomists for standard genome sequencing and annotation.</title>
        <authorList>
            <consortium name="The Broad Institute Genomics Platform"/>
            <consortium name="The Broad Institute Genome Sequencing Center for Infectious Disease"/>
            <person name="Wu L."/>
            <person name="Ma J."/>
        </authorList>
    </citation>
    <scope>NUCLEOTIDE SEQUENCE [LARGE SCALE GENOMIC DNA]</scope>
    <source>
        <strain evidence="6">CCM 8980</strain>
    </source>
</reference>
<gene>
    <name evidence="5" type="ORF">ACFQ4P_03170</name>
</gene>
<keyword evidence="1" id="KW-0805">Transcription regulation</keyword>